<feature type="chain" id="PRO_5032449306" evidence="1">
    <location>
        <begin position="22"/>
        <end position="343"/>
    </location>
</feature>
<organism evidence="2 3">
    <name type="scientific">Chitinophaga eiseniae</name>
    <dbReference type="NCBI Taxonomy" id="634771"/>
    <lineage>
        <taxon>Bacteria</taxon>
        <taxon>Pseudomonadati</taxon>
        <taxon>Bacteroidota</taxon>
        <taxon>Chitinophagia</taxon>
        <taxon>Chitinophagales</taxon>
        <taxon>Chitinophagaceae</taxon>
        <taxon>Chitinophaga</taxon>
    </lineage>
</organism>
<comment type="caution">
    <text evidence="2">The sequence shown here is derived from an EMBL/GenBank/DDBJ whole genome shotgun (WGS) entry which is preliminary data.</text>
</comment>
<dbReference type="Proteomes" id="UP000552864">
    <property type="component" value="Unassembled WGS sequence"/>
</dbReference>
<dbReference type="InterPro" id="IPR019861">
    <property type="entry name" value="PorP/SprF_Bacteroidetes"/>
</dbReference>
<keyword evidence="1" id="KW-0732">Signal</keyword>
<protein>
    <submittedName>
        <fullName evidence="2">Type IX secretion system membrane protein PorP/SprF</fullName>
    </submittedName>
</protein>
<dbReference type="RefSeq" id="WP_168740823.1">
    <property type="nucleotide sequence ID" value="NZ_JABAHZ010000005.1"/>
</dbReference>
<evidence type="ECO:0000313" key="2">
    <source>
        <dbReference type="EMBL" id="NLR81175.1"/>
    </source>
</evidence>
<name>A0A847SP86_9BACT</name>
<dbReference type="NCBIfam" id="TIGR03519">
    <property type="entry name" value="T9SS_PorP_fam"/>
    <property type="match status" value="1"/>
</dbReference>
<keyword evidence="3" id="KW-1185">Reference proteome</keyword>
<proteinExistence type="predicted"/>
<reference evidence="2 3" key="1">
    <citation type="submission" date="2020-04" db="EMBL/GenBank/DDBJ databases">
        <authorList>
            <person name="Yin C."/>
        </authorList>
    </citation>
    <scope>NUCLEOTIDE SEQUENCE [LARGE SCALE GENOMIC DNA]</scope>
    <source>
        <strain evidence="2 3">Ak56</strain>
    </source>
</reference>
<feature type="signal peptide" evidence="1">
    <location>
        <begin position="1"/>
        <end position="21"/>
    </location>
</feature>
<gene>
    <name evidence="2" type="ORF">HGH91_21280</name>
</gene>
<dbReference type="AlphaFoldDB" id="A0A847SP86"/>
<sequence length="343" mass="38172">MKKIVLSGWLLLLLHFAQAQQQPHYTQYIMNPFIINPALAGIENYWDLRLSHRHQWVGMKGSPVTTYLTLQGPLHKSDYSTASPTGFDPDGNNPRGKAYWRDYTTPPPHPGVGLTVLNDRTGPLNRFSVTGAYAHHINLSPRTSVSAGIGIGMQQVSLDASKVEFFDPSDPVLGSSSGVLNKWKPEVNAGLWLYSADYFAGLSVQNIIPQQIGFDNGKVVGDSVYSGKLVPHLFFTTGYRLWLNDDLNVMPSVMLKMITAMPLSIDINARFMYRDRLWLGASYRLHDGVAAMFGVNINSQFNIGYSYDYTASSLNTVTKGTHEIMIGFLLGNKYGDTCPRNVW</sequence>
<evidence type="ECO:0000313" key="3">
    <source>
        <dbReference type="Proteomes" id="UP000552864"/>
    </source>
</evidence>
<dbReference type="EMBL" id="JABAHZ010000005">
    <property type="protein sequence ID" value="NLR81175.1"/>
    <property type="molecule type" value="Genomic_DNA"/>
</dbReference>
<accession>A0A847SP86</accession>
<dbReference type="Pfam" id="PF11751">
    <property type="entry name" value="PorP_SprF"/>
    <property type="match status" value="1"/>
</dbReference>
<evidence type="ECO:0000256" key="1">
    <source>
        <dbReference type="SAM" id="SignalP"/>
    </source>
</evidence>